<dbReference type="AlphaFoldDB" id="A0A369Q911"/>
<keyword evidence="2" id="KW-1185">Reference proteome</keyword>
<organism evidence="1 2">
    <name type="scientific">Alteripontixanthobacter maritimus</name>
    <dbReference type="NCBI Taxonomy" id="2161824"/>
    <lineage>
        <taxon>Bacteria</taxon>
        <taxon>Pseudomonadati</taxon>
        <taxon>Pseudomonadota</taxon>
        <taxon>Alphaproteobacteria</taxon>
        <taxon>Sphingomonadales</taxon>
        <taxon>Erythrobacteraceae</taxon>
        <taxon>Alteripontixanthobacter</taxon>
    </lineage>
</organism>
<proteinExistence type="predicted"/>
<sequence length="57" mass="6596">MKHAAHCERDRSVQPVITVTKIRPNVLVLDNGRHPRRPHLTVAVDTWSRKIVGYQLE</sequence>
<name>A0A369Q911_9SPHN</name>
<accession>A0A369Q911</accession>
<dbReference type="Proteomes" id="UP000253727">
    <property type="component" value="Unassembled WGS sequence"/>
</dbReference>
<protein>
    <submittedName>
        <fullName evidence="1">Uncharacterized protein</fullName>
    </submittedName>
</protein>
<reference evidence="1 2" key="1">
    <citation type="submission" date="2018-04" db="EMBL/GenBank/DDBJ databases">
        <title>Altererythrobacter sp. HME9302 genome sequencing and assembly.</title>
        <authorList>
            <person name="Kang H."/>
            <person name="Kim H."/>
            <person name="Joh K."/>
        </authorList>
    </citation>
    <scope>NUCLEOTIDE SEQUENCE [LARGE SCALE GENOMIC DNA]</scope>
    <source>
        <strain evidence="1 2">HME9302</strain>
    </source>
</reference>
<evidence type="ECO:0000313" key="2">
    <source>
        <dbReference type="Proteomes" id="UP000253727"/>
    </source>
</evidence>
<gene>
    <name evidence="1" type="ORF">HME9302_00597</name>
</gene>
<dbReference type="EMBL" id="QBKA01000002">
    <property type="protein sequence ID" value="RDC59409.1"/>
    <property type="molecule type" value="Genomic_DNA"/>
</dbReference>
<comment type="caution">
    <text evidence="1">The sequence shown here is derived from an EMBL/GenBank/DDBJ whole genome shotgun (WGS) entry which is preliminary data.</text>
</comment>
<evidence type="ECO:0000313" key="1">
    <source>
        <dbReference type="EMBL" id="RDC59409.1"/>
    </source>
</evidence>